<keyword evidence="3" id="KW-1185">Reference proteome</keyword>
<sequence>MTLPQRLDPLDFFDVPPDEELPSYEPPSAPEYQRVDSDAPLHTYHLRQDHRKLQTFVPLEPATSAVHRVAARGGLFSKKPDLQLLRASTEQAPEKHVASIYFDNDGPLPWCPRAHFTHTGAAVPITHTMEAKNFQDWTLQIRGVTYAWVVEGKPVGVALCEMTSHAVAARFTYSRCGTRAARGMDVGELVVYRDDLSLSEEGVEKILCGLMVAIVNLKKMGRHYWNDAPVGGRAVAGRPLRV</sequence>
<evidence type="ECO:0000313" key="3">
    <source>
        <dbReference type="Proteomes" id="UP000481861"/>
    </source>
</evidence>
<evidence type="ECO:0000256" key="1">
    <source>
        <dbReference type="SAM" id="MobiDB-lite"/>
    </source>
</evidence>
<dbReference type="Proteomes" id="UP000481861">
    <property type="component" value="Unassembled WGS sequence"/>
</dbReference>
<accession>A0A7C8I1V0</accession>
<name>A0A7C8I1V0_9PLEO</name>
<feature type="region of interest" description="Disordered" evidence="1">
    <location>
        <begin position="1"/>
        <end position="33"/>
    </location>
</feature>
<dbReference type="OrthoDB" id="3941101at2759"/>
<reference evidence="2 3" key="1">
    <citation type="submission" date="2020-01" db="EMBL/GenBank/DDBJ databases">
        <authorList>
            <consortium name="DOE Joint Genome Institute"/>
            <person name="Haridas S."/>
            <person name="Albert R."/>
            <person name="Binder M."/>
            <person name="Bloem J."/>
            <person name="Labutti K."/>
            <person name="Salamov A."/>
            <person name="Andreopoulos B."/>
            <person name="Baker S.E."/>
            <person name="Barry K."/>
            <person name="Bills G."/>
            <person name="Bluhm B.H."/>
            <person name="Cannon C."/>
            <person name="Castanera R."/>
            <person name="Culley D.E."/>
            <person name="Daum C."/>
            <person name="Ezra D."/>
            <person name="Gonzalez J.B."/>
            <person name="Henrissat B."/>
            <person name="Kuo A."/>
            <person name="Liang C."/>
            <person name="Lipzen A."/>
            <person name="Lutzoni F."/>
            <person name="Magnuson J."/>
            <person name="Mondo S."/>
            <person name="Nolan M."/>
            <person name="Ohm R."/>
            <person name="Pangilinan J."/>
            <person name="Park H.-J.H."/>
            <person name="Ramirez L."/>
            <person name="Alfaro M."/>
            <person name="Sun H."/>
            <person name="Tritt A."/>
            <person name="Yoshinaga Y."/>
            <person name="Zwiers L.-H.L."/>
            <person name="Turgeon B.G."/>
            <person name="Goodwin S.B."/>
            <person name="Spatafora J.W."/>
            <person name="Crous P.W."/>
            <person name="Grigoriev I.V."/>
        </authorList>
    </citation>
    <scope>NUCLEOTIDE SEQUENCE [LARGE SCALE GENOMIC DNA]</scope>
    <source>
        <strain evidence="2 3">CBS 611.86</strain>
    </source>
</reference>
<dbReference type="EMBL" id="JAADJZ010000018">
    <property type="protein sequence ID" value="KAF2868634.1"/>
    <property type="molecule type" value="Genomic_DNA"/>
</dbReference>
<proteinExistence type="predicted"/>
<gene>
    <name evidence="2" type="ORF">BDV95DRAFT_500140</name>
</gene>
<dbReference type="AlphaFoldDB" id="A0A7C8I1V0"/>
<organism evidence="2 3">
    <name type="scientific">Massariosphaeria phaeospora</name>
    <dbReference type="NCBI Taxonomy" id="100035"/>
    <lineage>
        <taxon>Eukaryota</taxon>
        <taxon>Fungi</taxon>
        <taxon>Dikarya</taxon>
        <taxon>Ascomycota</taxon>
        <taxon>Pezizomycotina</taxon>
        <taxon>Dothideomycetes</taxon>
        <taxon>Pleosporomycetidae</taxon>
        <taxon>Pleosporales</taxon>
        <taxon>Pleosporales incertae sedis</taxon>
        <taxon>Massariosphaeria</taxon>
    </lineage>
</organism>
<evidence type="ECO:0000313" key="2">
    <source>
        <dbReference type="EMBL" id="KAF2868634.1"/>
    </source>
</evidence>
<comment type="caution">
    <text evidence="2">The sequence shown here is derived from an EMBL/GenBank/DDBJ whole genome shotgun (WGS) entry which is preliminary data.</text>
</comment>
<protein>
    <submittedName>
        <fullName evidence="2">Uncharacterized protein</fullName>
    </submittedName>
</protein>